<organism evidence="2 3">
    <name type="scientific">Amphimedon queenslandica</name>
    <name type="common">Sponge</name>
    <dbReference type="NCBI Taxonomy" id="400682"/>
    <lineage>
        <taxon>Eukaryota</taxon>
        <taxon>Metazoa</taxon>
        <taxon>Porifera</taxon>
        <taxon>Demospongiae</taxon>
        <taxon>Heteroscleromorpha</taxon>
        <taxon>Haplosclerida</taxon>
        <taxon>Niphatidae</taxon>
        <taxon>Amphimedon</taxon>
    </lineage>
</organism>
<dbReference type="EnsemblMetazoa" id="XM_020006079.1">
    <property type="protein sequence ID" value="XP_019861638.1"/>
    <property type="gene ID" value="LOC109590153"/>
</dbReference>
<keyword evidence="3" id="KW-1185">Reference proteome</keyword>
<evidence type="ECO:0000313" key="2">
    <source>
        <dbReference type="EnsemblMetazoa" id="XP_019861638.1"/>
    </source>
</evidence>
<reference evidence="2" key="2">
    <citation type="submission" date="2024-06" db="UniProtKB">
        <authorList>
            <consortium name="EnsemblMetazoa"/>
        </authorList>
    </citation>
    <scope>IDENTIFICATION</scope>
</reference>
<dbReference type="PROSITE" id="PS50835">
    <property type="entry name" value="IG_LIKE"/>
    <property type="match status" value="1"/>
</dbReference>
<evidence type="ECO:0000313" key="3">
    <source>
        <dbReference type="Proteomes" id="UP000007879"/>
    </source>
</evidence>
<dbReference type="Proteomes" id="UP000007879">
    <property type="component" value="Unassembled WGS sequence"/>
</dbReference>
<dbReference type="InterPro" id="IPR007110">
    <property type="entry name" value="Ig-like_dom"/>
</dbReference>
<proteinExistence type="predicted"/>
<dbReference type="Pfam" id="PF13927">
    <property type="entry name" value="Ig_3"/>
    <property type="match status" value="1"/>
</dbReference>
<dbReference type="InterPro" id="IPR013783">
    <property type="entry name" value="Ig-like_fold"/>
</dbReference>
<dbReference type="SUPFAM" id="SSF48726">
    <property type="entry name" value="Immunoglobulin"/>
    <property type="match status" value="1"/>
</dbReference>
<sequence>MEGFIISVLHIESSASAIGGGGVSTPPVILEHPQSLYAPFNSKVSLSISAEGEELQYQWYRNNKLLPGQTTPTLTIPTITETSRGLYHCVVSGCHENSMSRPAHLTVTPGKLNFPPQSRVGKFRLPFSQSESAIPLILLIRILSFSSLVEKVLIRFFMRPMILWDPLVSSCRGMDTESLNSLKI</sequence>
<dbReference type="InterPro" id="IPR003599">
    <property type="entry name" value="Ig_sub"/>
</dbReference>
<dbReference type="KEGG" id="aqu:109590153"/>
<dbReference type="SMART" id="SM00409">
    <property type="entry name" value="IG"/>
    <property type="match status" value="1"/>
</dbReference>
<reference evidence="3" key="1">
    <citation type="journal article" date="2010" name="Nature">
        <title>The Amphimedon queenslandica genome and the evolution of animal complexity.</title>
        <authorList>
            <person name="Srivastava M."/>
            <person name="Simakov O."/>
            <person name="Chapman J."/>
            <person name="Fahey B."/>
            <person name="Gauthier M.E."/>
            <person name="Mitros T."/>
            <person name="Richards G.S."/>
            <person name="Conaco C."/>
            <person name="Dacre M."/>
            <person name="Hellsten U."/>
            <person name="Larroux C."/>
            <person name="Putnam N.H."/>
            <person name="Stanke M."/>
            <person name="Adamska M."/>
            <person name="Darling A."/>
            <person name="Degnan S.M."/>
            <person name="Oakley T.H."/>
            <person name="Plachetzki D.C."/>
            <person name="Zhai Y."/>
            <person name="Adamski M."/>
            <person name="Calcino A."/>
            <person name="Cummins S.F."/>
            <person name="Goodstein D.M."/>
            <person name="Harris C."/>
            <person name="Jackson D.J."/>
            <person name="Leys S.P."/>
            <person name="Shu S."/>
            <person name="Woodcroft B.J."/>
            <person name="Vervoort M."/>
            <person name="Kosik K.S."/>
            <person name="Manning G."/>
            <person name="Degnan B.M."/>
            <person name="Rokhsar D.S."/>
        </authorList>
    </citation>
    <scope>NUCLEOTIDE SEQUENCE [LARGE SCALE GENOMIC DNA]</scope>
</reference>
<dbReference type="AlphaFoldDB" id="A0AAN0JXJ6"/>
<name>A0AAN0JXJ6_AMPQE</name>
<feature type="domain" description="Ig-like" evidence="1">
    <location>
        <begin position="27"/>
        <end position="106"/>
    </location>
</feature>
<dbReference type="Gene3D" id="2.60.40.10">
    <property type="entry name" value="Immunoglobulins"/>
    <property type="match status" value="1"/>
</dbReference>
<dbReference type="InterPro" id="IPR036179">
    <property type="entry name" value="Ig-like_dom_sf"/>
</dbReference>
<dbReference type="GeneID" id="109590153"/>
<protein>
    <recommendedName>
        <fullName evidence="1">Ig-like domain-containing protein</fullName>
    </recommendedName>
</protein>
<evidence type="ECO:0000259" key="1">
    <source>
        <dbReference type="PROSITE" id="PS50835"/>
    </source>
</evidence>
<accession>A0AAN0JXJ6</accession>
<dbReference type="RefSeq" id="XP_019861638.1">
    <property type="nucleotide sequence ID" value="XM_020006079.1"/>
</dbReference>